<name>A0ACC0Z1F4_9ROSI</name>
<organism evidence="1 2">
    <name type="scientific">Pistacia integerrima</name>
    <dbReference type="NCBI Taxonomy" id="434235"/>
    <lineage>
        <taxon>Eukaryota</taxon>
        <taxon>Viridiplantae</taxon>
        <taxon>Streptophyta</taxon>
        <taxon>Embryophyta</taxon>
        <taxon>Tracheophyta</taxon>
        <taxon>Spermatophyta</taxon>
        <taxon>Magnoliopsida</taxon>
        <taxon>eudicotyledons</taxon>
        <taxon>Gunneridae</taxon>
        <taxon>Pentapetalae</taxon>
        <taxon>rosids</taxon>
        <taxon>malvids</taxon>
        <taxon>Sapindales</taxon>
        <taxon>Anacardiaceae</taxon>
        <taxon>Pistacia</taxon>
    </lineage>
</organism>
<protein>
    <submittedName>
        <fullName evidence="1">Uncharacterized protein</fullName>
    </submittedName>
</protein>
<gene>
    <name evidence="1" type="ORF">Pint_18118</name>
</gene>
<reference evidence="2" key="1">
    <citation type="journal article" date="2023" name="G3 (Bethesda)">
        <title>Genome assembly and association tests identify interacting loci associated with vigor, precocity, and sex in interspecific pistachio rootstocks.</title>
        <authorList>
            <person name="Palmer W."/>
            <person name="Jacygrad E."/>
            <person name="Sagayaradj S."/>
            <person name="Cavanaugh K."/>
            <person name="Han R."/>
            <person name="Bertier L."/>
            <person name="Beede B."/>
            <person name="Kafkas S."/>
            <person name="Golino D."/>
            <person name="Preece J."/>
            <person name="Michelmore R."/>
        </authorList>
    </citation>
    <scope>NUCLEOTIDE SEQUENCE [LARGE SCALE GENOMIC DNA]</scope>
</reference>
<evidence type="ECO:0000313" key="1">
    <source>
        <dbReference type="EMBL" id="KAJ0043932.1"/>
    </source>
</evidence>
<keyword evidence="2" id="KW-1185">Reference proteome</keyword>
<sequence>MAAHQQQANTVIASSVHDEIHTPPLPISNPTAAAAVDYLKPVNASVFYKDTILSSATIRPIFANVDHLVEANIGVSSGYLNTSIGDSMVSDWSLGAINFNIKVNALVLQIIEDETKTIKRLRTSFSCENVTIGFADGKNWAGTMIGGSRDCIKYP</sequence>
<accession>A0ACC0Z1F4</accession>
<proteinExistence type="predicted"/>
<comment type="caution">
    <text evidence="1">The sequence shown here is derived from an EMBL/GenBank/DDBJ whole genome shotgun (WGS) entry which is preliminary data.</text>
</comment>
<dbReference type="Proteomes" id="UP001163603">
    <property type="component" value="Chromosome 4"/>
</dbReference>
<dbReference type="EMBL" id="CM047739">
    <property type="protein sequence ID" value="KAJ0043932.1"/>
    <property type="molecule type" value="Genomic_DNA"/>
</dbReference>
<evidence type="ECO:0000313" key="2">
    <source>
        <dbReference type="Proteomes" id="UP001163603"/>
    </source>
</evidence>